<evidence type="ECO:0000313" key="2">
    <source>
        <dbReference type="EMBL" id="CBH18415.1"/>
    </source>
</evidence>
<accession>D0A9R4</accession>
<evidence type="ECO:0000256" key="1">
    <source>
        <dbReference type="SAM" id="SignalP"/>
    </source>
</evidence>
<evidence type="ECO:0008006" key="4">
    <source>
        <dbReference type="Google" id="ProtNLM"/>
    </source>
</evidence>
<dbReference type="GeneID" id="23866725"/>
<dbReference type="AlphaFoldDB" id="D0A9R4"/>
<name>D0A9R4_TRYB9</name>
<dbReference type="KEGG" id="tbg:TbgDal_XI15340"/>
<reference evidence="3" key="1">
    <citation type="journal article" date="2010" name="PLoS Negl. Trop. Dis.">
        <title>The genome sequence of Trypanosoma brucei gambiense, causative agent of chronic human african trypanosomiasis.</title>
        <authorList>
            <person name="Jackson A.P."/>
            <person name="Sanders M."/>
            <person name="Berry A."/>
            <person name="McQuillan J."/>
            <person name="Aslett M.A."/>
            <person name="Quail M.A."/>
            <person name="Chukualim B."/>
            <person name="Capewell P."/>
            <person name="MacLeod A."/>
            <person name="Melville S.E."/>
            <person name="Gibson W."/>
            <person name="Barry J.D."/>
            <person name="Berriman M."/>
            <person name="Hertz-Fowler C."/>
        </authorList>
    </citation>
    <scope>NUCLEOTIDE SEQUENCE [LARGE SCALE GENOMIC DNA]</scope>
    <source>
        <strain evidence="3">MHOM/CI/86/DAL972</strain>
    </source>
</reference>
<proteinExistence type="predicted"/>
<dbReference type="RefSeq" id="XP_011780679.1">
    <property type="nucleotide sequence ID" value="XM_011782377.1"/>
</dbReference>
<organism evidence="2 3">
    <name type="scientific">Trypanosoma brucei gambiense (strain MHOM/CI/86/DAL972)</name>
    <dbReference type="NCBI Taxonomy" id="679716"/>
    <lineage>
        <taxon>Eukaryota</taxon>
        <taxon>Discoba</taxon>
        <taxon>Euglenozoa</taxon>
        <taxon>Kinetoplastea</taxon>
        <taxon>Metakinetoplastina</taxon>
        <taxon>Trypanosomatida</taxon>
        <taxon>Trypanosomatidae</taxon>
        <taxon>Trypanosoma</taxon>
    </lineage>
</organism>
<dbReference type="EMBL" id="FN554974">
    <property type="protein sequence ID" value="CBH18415.1"/>
    <property type="molecule type" value="Genomic_DNA"/>
</dbReference>
<feature type="chain" id="PRO_5013130403" description="T. brucei spp.-specific protein" evidence="1">
    <location>
        <begin position="16"/>
        <end position="115"/>
    </location>
</feature>
<gene>
    <name evidence="2" type="ORF">TbgDal_XI15340</name>
</gene>
<protein>
    <recommendedName>
        <fullName evidence="4">T. brucei spp.-specific protein</fullName>
    </recommendedName>
</protein>
<evidence type="ECO:0000313" key="3">
    <source>
        <dbReference type="Proteomes" id="UP000002316"/>
    </source>
</evidence>
<keyword evidence="1" id="KW-0732">Signal</keyword>
<sequence length="115" mass="12427">MSFCGLLIHCAGVVSLECGLPPPQKRGGIPTRFFRLQELFSSKSASRCARSLICVISTELCDLRGGFGHRSQCGHTLFSRGGARSLPPPLSVVTDNRPPAPLERTWTRGDAQLCS</sequence>
<dbReference type="Proteomes" id="UP000002316">
    <property type="component" value="Chromosome 11"/>
</dbReference>
<feature type="signal peptide" evidence="1">
    <location>
        <begin position="1"/>
        <end position="15"/>
    </location>
</feature>